<evidence type="ECO:0008006" key="4">
    <source>
        <dbReference type="Google" id="ProtNLM"/>
    </source>
</evidence>
<organism evidence="2 3">
    <name type="scientific">Salegentibacter mishustinae</name>
    <dbReference type="NCBI Taxonomy" id="270918"/>
    <lineage>
        <taxon>Bacteria</taxon>
        <taxon>Pseudomonadati</taxon>
        <taxon>Bacteroidota</taxon>
        <taxon>Flavobacteriia</taxon>
        <taxon>Flavobacteriales</taxon>
        <taxon>Flavobacteriaceae</taxon>
        <taxon>Salegentibacter</taxon>
    </lineage>
</organism>
<comment type="caution">
    <text evidence="2">The sequence shown here is derived from an EMBL/GenBank/DDBJ whole genome shotgun (WGS) entry which is preliminary data.</text>
</comment>
<feature type="transmembrane region" description="Helical" evidence="1">
    <location>
        <begin position="143"/>
        <end position="164"/>
    </location>
</feature>
<evidence type="ECO:0000313" key="3">
    <source>
        <dbReference type="Proteomes" id="UP000051643"/>
    </source>
</evidence>
<evidence type="ECO:0000313" key="2">
    <source>
        <dbReference type="EMBL" id="KRG28082.1"/>
    </source>
</evidence>
<sequence>MKISNILFAFAGSMGSGYLATKVMEKVSMKLFELGPQKDQEKEEEVRPGPPFKIAAKKTLKNLGFELNEDQEKMMGQVFHFGLGMGWAGLYPILKYTNSFSTTSNGLITGASLSLIVDEGITPALGFSAPNKKYPTSTHIRGFLAHLVYGVAVAVIYEGISGIVSKIDERR</sequence>
<dbReference type="EMBL" id="LKTP01000033">
    <property type="protein sequence ID" value="KRG28082.1"/>
    <property type="molecule type" value="Genomic_DNA"/>
</dbReference>
<keyword evidence="3" id="KW-1185">Reference proteome</keyword>
<dbReference type="Proteomes" id="UP000051643">
    <property type="component" value="Unassembled WGS sequence"/>
</dbReference>
<dbReference type="AlphaFoldDB" id="A0A0Q9ZD51"/>
<keyword evidence="1" id="KW-0472">Membrane</keyword>
<accession>A0A0Q9ZD51</accession>
<name>A0A0Q9ZD51_9FLAO</name>
<dbReference type="OrthoDB" id="4774491at2"/>
<dbReference type="RefSeq" id="WP_013073404.1">
    <property type="nucleotide sequence ID" value="NZ_BMWR01000001.1"/>
</dbReference>
<proteinExistence type="predicted"/>
<evidence type="ECO:0000256" key="1">
    <source>
        <dbReference type="SAM" id="Phobius"/>
    </source>
</evidence>
<keyword evidence="1" id="KW-1133">Transmembrane helix</keyword>
<protein>
    <recommendedName>
        <fullName evidence="4">DUF1440 domain-containing protein</fullName>
    </recommendedName>
</protein>
<keyword evidence="1" id="KW-0812">Transmembrane</keyword>
<reference evidence="2" key="1">
    <citation type="submission" date="2015-10" db="EMBL/GenBank/DDBJ databases">
        <title>Draft genome sequence of Salegentibacter mishustinae KCTC 12263.</title>
        <authorList>
            <person name="Lin W."/>
            <person name="Zheng Q."/>
        </authorList>
    </citation>
    <scope>NUCLEOTIDE SEQUENCE [LARGE SCALE GENOMIC DNA]</scope>
    <source>
        <strain evidence="2">KCTC 12263</strain>
    </source>
</reference>
<gene>
    <name evidence="2" type="ORF">APR42_07950</name>
</gene>